<dbReference type="PANTHER" id="PTHR43280:SF32">
    <property type="entry name" value="TRANSCRIPTIONAL REGULATORY PROTEIN"/>
    <property type="match status" value="1"/>
</dbReference>
<evidence type="ECO:0000256" key="1">
    <source>
        <dbReference type="ARBA" id="ARBA00023015"/>
    </source>
</evidence>
<protein>
    <submittedName>
        <fullName evidence="5">Helix-turn-helix domain-containing protein</fullName>
    </submittedName>
</protein>
<name>A0ABT9BZB9_9PSED</name>
<evidence type="ECO:0000313" key="5">
    <source>
        <dbReference type="EMBL" id="MDO7896277.1"/>
    </source>
</evidence>
<dbReference type="InterPro" id="IPR020449">
    <property type="entry name" value="Tscrpt_reg_AraC-type_HTH"/>
</dbReference>
<dbReference type="EMBL" id="JAUQOP010000004">
    <property type="protein sequence ID" value="MDO7896277.1"/>
    <property type="molecule type" value="Genomic_DNA"/>
</dbReference>
<organism evidence="5 6">
    <name type="scientific">Pseudomonas citrulli</name>
    <dbReference type="NCBI Taxonomy" id="3064347"/>
    <lineage>
        <taxon>Bacteria</taxon>
        <taxon>Pseudomonadati</taxon>
        <taxon>Pseudomonadota</taxon>
        <taxon>Gammaproteobacteria</taxon>
        <taxon>Pseudomonadales</taxon>
        <taxon>Pseudomonadaceae</taxon>
        <taxon>Pseudomonas</taxon>
    </lineage>
</organism>
<dbReference type="PANTHER" id="PTHR43280">
    <property type="entry name" value="ARAC-FAMILY TRANSCRIPTIONAL REGULATOR"/>
    <property type="match status" value="1"/>
</dbReference>
<gene>
    <name evidence="5" type="ORF">Q6A48_05175</name>
</gene>
<dbReference type="InterPro" id="IPR018060">
    <property type="entry name" value="HTH_AraC"/>
</dbReference>
<dbReference type="Pfam" id="PF12833">
    <property type="entry name" value="HTH_18"/>
    <property type="match status" value="1"/>
</dbReference>
<evidence type="ECO:0000256" key="3">
    <source>
        <dbReference type="ARBA" id="ARBA00023163"/>
    </source>
</evidence>
<dbReference type="SMART" id="SM00342">
    <property type="entry name" value="HTH_ARAC"/>
    <property type="match status" value="1"/>
</dbReference>
<dbReference type="SUPFAM" id="SSF46689">
    <property type="entry name" value="Homeodomain-like"/>
    <property type="match status" value="1"/>
</dbReference>
<keyword evidence="3" id="KW-0804">Transcription</keyword>
<evidence type="ECO:0000313" key="6">
    <source>
        <dbReference type="Proteomes" id="UP001228019"/>
    </source>
</evidence>
<sequence length="222" mass="25224">MVNDATLQFIPPLRVYGFRFYKNVDGYVVTMAAPLVARLGVITGLDSSVFESPGGWSVGNDKNHLYAQLSALSKEYHSSQPGRDVMLQSFIQPVLVWLARQTIQHRSKSAPLRSGHELMRRFQRLLDTEFKLQPKLESLAHRLGVSARTLNATCREWTGESALPLLHQRLLLEAKRQLIYTTMSVAQISDALGFAEPTYFARFFRRLTGKSPREFRAGEERL</sequence>
<proteinExistence type="predicted"/>
<reference evidence="5 6" key="1">
    <citation type="submission" date="2023-07" db="EMBL/GenBank/DDBJ databases">
        <title>Identification of four novel Pseudomonas species associated with bacterial leaf spot of cucurbits.</title>
        <authorList>
            <person name="Fullem K.R."/>
        </authorList>
    </citation>
    <scope>NUCLEOTIDE SEQUENCE [LARGE SCALE GENOMIC DNA]</scope>
    <source>
        <strain evidence="5 6">K18</strain>
    </source>
</reference>
<dbReference type="PRINTS" id="PR00032">
    <property type="entry name" value="HTHARAC"/>
</dbReference>
<dbReference type="Proteomes" id="UP001228019">
    <property type="component" value="Unassembled WGS sequence"/>
</dbReference>
<evidence type="ECO:0000256" key="2">
    <source>
        <dbReference type="ARBA" id="ARBA00023125"/>
    </source>
</evidence>
<accession>A0ABT9BZB9</accession>
<comment type="caution">
    <text evidence="5">The sequence shown here is derived from an EMBL/GenBank/DDBJ whole genome shotgun (WGS) entry which is preliminary data.</text>
</comment>
<dbReference type="PROSITE" id="PS01124">
    <property type="entry name" value="HTH_ARAC_FAMILY_2"/>
    <property type="match status" value="1"/>
</dbReference>
<dbReference type="InterPro" id="IPR009057">
    <property type="entry name" value="Homeodomain-like_sf"/>
</dbReference>
<dbReference type="Gene3D" id="1.10.10.60">
    <property type="entry name" value="Homeodomain-like"/>
    <property type="match status" value="1"/>
</dbReference>
<evidence type="ECO:0000259" key="4">
    <source>
        <dbReference type="PROSITE" id="PS01124"/>
    </source>
</evidence>
<keyword evidence="1" id="KW-0805">Transcription regulation</keyword>
<keyword evidence="6" id="KW-1185">Reference proteome</keyword>
<feature type="domain" description="HTH araC/xylS-type" evidence="4">
    <location>
        <begin position="120"/>
        <end position="218"/>
    </location>
</feature>
<dbReference type="RefSeq" id="WP_144419459.1">
    <property type="nucleotide sequence ID" value="NZ_JAUQOP010000004.1"/>
</dbReference>
<keyword evidence="2" id="KW-0238">DNA-binding</keyword>